<dbReference type="AlphaFoldDB" id="F2L2G6"/>
<dbReference type="Proteomes" id="UP000008138">
    <property type="component" value="Chromosome"/>
</dbReference>
<keyword evidence="2" id="KW-1185">Reference proteome</keyword>
<name>F2L2G6_THEU7</name>
<dbReference type="eggNOG" id="arCOG01772">
    <property type="taxonomic scope" value="Archaea"/>
</dbReference>
<organism evidence="1 2">
    <name type="scientific">Thermoproteus uzoniensis (strain 768-20)</name>
    <dbReference type="NCBI Taxonomy" id="999630"/>
    <lineage>
        <taxon>Archaea</taxon>
        <taxon>Thermoproteota</taxon>
        <taxon>Thermoprotei</taxon>
        <taxon>Thermoproteales</taxon>
        <taxon>Thermoproteaceae</taxon>
        <taxon>Thermoproteus</taxon>
    </lineage>
</organism>
<dbReference type="HOGENOM" id="CLU_1544277_0_0_2"/>
<gene>
    <name evidence="1" type="ordered locus">TUZN_0334</name>
</gene>
<proteinExistence type="predicted"/>
<dbReference type="RefSeq" id="WP_013679167.1">
    <property type="nucleotide sequence ID" value="NC_015315.1"/>
</dbReference>
<dbReference type="InterPro" id="IPR036052">
    <property type="entry name" value="TrpB-like_PALP_sf"/>
</dbReference>
<dbReference type="STRING" id="999630.TUZN_0334"/>
<evidence type="ECO:0000313" key="2">
    <source>
        <dbReference type="Proteomes" id="UP000008138"/>
    </source>
</evidence>
<dbReference type="Gene3D" id="3.40.50.1100">
    <property type="match status" value="1"/>
</dbReference>
<reference key="2">
    <citation type="submission" date="2011-03" db="EMBL/GenBank/DDBJ databases">
        <title>Complete genome sequence of the thermoacidophilic crenarchaeon Thermoproteus uzoniensis 768-20.</title>
        <authorList>
            <person name="Mardanov A.V."/>
            <person name="Gumerov V.M."/>
            <person name="Beletsky A.V."/>
            <person name="Prokofeva M.I."/>
            <person name="Bonch-Osmolovskaya E.A."/>
            <person name="Ravin N.V."/>
            <person name="Skryabin K.G."/>
        </authorList>
    </citation>
    <scope>NUCLEOTIDE SEQUENCE</scope>
    <source>
        <strain>768-20</strain>
    </source>
</reference>
<sequence length="173" mass="18025">MYVAAAFYSPIHGGEYVKRAFEEVRRVLPEVLGPFKSADEVPDAKAKVLLAVTLTGGTGVAVADYARRLGVKAVVTLGFPEHNGAASSLSARSYLEAEGVRVWPLHCAPSGDCGGAAASAKKIARTAALLTAPRVLLIGRRSAQADKFSAKFGGLRRQALGEGPPSAEQPHSA</sequence>
<protein>
    <submittedName>
        <fullName evidence="1">Uncharacterized protein</fullName>
    </submittedName>
</protein>
<dbReference type="EMBL" id="CP002590">
    <property type="protein sequence ID" value="AEA11831.1"/>
    <property type="molecule type" value="Genomic_DNA"/>
</dbReference>
<dbReference type="KEGG" id="tuz:TUZN_0334"/>
<dbReference type="GeneID" id="10361750"/>
<dbReference type="OrthoDB" id="26618at2157"/>
<accession>F2L2G6</accession>
<reference evidence="1 2" key="1">
    <citation type="journal article" date="2011" name="J. Bacteriol.">
        <title>Complete genome sequence of the thermoacidophilic crenarchaeon Thermoproteus uzoniensis 768-20.</title>
        <authorList>
            <person name="Mardanov A.V."/>
            <person name="Gumerov V.M."/>
            <person name="Beletsky A.V."/>
            <person name="Prokofeva M.I."/>
            <person name="Bonch-Osmolovskaya E.A."/>
            <person name="Ravin N.V."/>
            <person name="Skryabin K.G."/>
        </authorList>
    </citation>
    <scope>NUCLEOTIDE SEQUENCE [LARGE SCALE GENOMIC DNA]</scope>
    <source>
        <strain evidence="1 2">768-20</strain>
    </source>
</reference>
<evidence type="ECO:0000313" key="1">
    <source>
        <dbReference type="EMBL" id="AEA11831.1"/>
    </source>
</evidence>
<dbReference type="SUPFAM" id="SSF53686">
    <property type="entry name" value="Tryptophan synthase beta subunit-like PLP-dependent enzymes"/>
    <property type="match status" value="1"/>
</dbReference>